<organism evidence="16 17">
    <name type="scientific">Enterococcus rivorum</name>
    <dbReference type="NCBI Taxonomy" id="762845"/>
    <lineage>
        <taxon>Bacteria</taxon>
        <taxon>Bacillati</taxon>
        <taxon>Bacillota</taxon>
        <taxon>Bacilli</taxon>
        <taxon>Lactobacillales</taxon>
        <taxon>Enterococcaceae</taxon>
        <taxon>Enterococcus</taxon>
    </lineage>
</organism>
<dbReference type="Gene3D" id="3.90.70.10">
    <property type="entry name" value="Cysteine proteinases"/>
    <property type="match status" value="1"/>
</dbReference>
<dbReference type="Pfam" id="PF00664">
    <property type="entry name" value="ABC_membrane"/>
    <property type="match status" value="1"/>
</dbReference>
<dbReference type="Gene3D" id="3.40.50.300">
    <property type="entry name" value="P-loop containing nucleotide triphosphate hydrolases"/>
    <property type="match status" value="1"/>
</dbReference>
<feature type="transmembrane region" description="Helical" evidence="12">
    <location>
        <begin position="418"/>
        <end position="439"/>
    </location>
</feature>
<keyword evidence="17" id="KW-1185">Reference proteome</keyword>
<dbReference type="InterPro" id="IPR003593">
    <property type="entry name" value="AAA+_ATPase"/>
</dbReference>
<name>A0A1E5KXZ9_9ENTE</name>
<feature type="transmembrane region" description="Helical" evidence="12">
    <location>
        <begin position="272"/>
        <end position="295"/>
    </location>
</feature>
<dbReference type="AlphaFoldDB" id="A0A1E5KXZ9"/>
<evidence type="ECO:0000256" key="2">
    <source>
        <dbReference type="ARBA" id="ARBA00022448"/>
    </source>
</evidence>
<dbReference type="OrthoDB" id="9762778at2"/>
<dbReference type="SUPFAM" id="SSF90123">
    <property type="entry name" value="ABC transporter transmembrane region"/>
    <property type="match status" value="1"/>
</dbReference>
<feature type="domain" description="Peptidase C39" evidence="15">
    <location>
        <begin position="10"/>
        <end position="131"/>
    </location>
</feature>
<dbReference type="PROSITE" id="PS00211">
    <property type="entry name" value="ABC_TRANSPORTER_1"/>
    <property type="match status" value="1"/>
</dbReference>
<feature type="domain" description="ABC transmembrane type-1" evidence="14">
    <location>
        <begin position="165"/>
        <end position="442"/>
    </location>
</feature>
<keyword evidence="11 12" id="KW-0472">Membrane</keyword>
<dbReference type="Gene3D" id="1.20.1560.10">
    <property type="entry name" value="ABC transporter type 1, transmembrane domain"/>
    <property type="match status" value="1"/>
</dbReference>
<evidence type="ECO:0000256" key="3">
    <source>
        <dbReference type="ARBA" id="ARBA00022475"/>
    </source>
</evidence>
<evidence type="ECO:0000259" key="14">
    <source>
        <dbReference type="PROSITE" id="PS50929"/>
    </source>
</evidence>
<keyword evidence="3" id="KW-1003">Cell membrane</keyword>
<dbReference type="Proteomes" id="UP000095256">
    <property type="component" value="Unassembled WGS sequence"/>
</dbReference>
<dbReference type="InterPro" id="IPR005074">
    <property type="entry name" value="Peptidase_C39"/>
</dbReference>
<reference evidence="16 17" key="1">
    <citation type="submission" date="2016-09" db="EMBL/GenBank/DDBJ databases">
        <authorList>
            <person name="Capua I."/>
            <person name="De Benedictis P."/>
            <person name="Joannis T."/>
            <person name="Lombin L.H."/>
            <person name="Cattoli G."/>
        </authorList>
    </citation>
    <scope>NUCLEOTIDE SEQUENCE [LARGE SCALE GENOMIC DNA]</scope>
    <source>
        <strain evidence="16 17">LMG 25899</strain>
    </source>
</reference>
<feature type="transmembrane region" description="Helical" evidence="12">
    <location>
        <begin position="301"/>
        <end position="319"/>
    </location>
</feature>
<dbReference type="InterPro" id="IPR027417">
    <property type="entry name" value="P-loop_NTPase"/>
</dbReference>
<proteinExistence type="predicted"/>
<dbReference type="PROSITE" id="PS50893">
    <property type="entry name" value="ABC_TRANSPORTER_2"/>
    <property type="match status" value="1"/>
</dbReference>
<evidence type="ECO:0000259" key="15">
    <source>
        <dbReference type="PROSITE" id="PS50990"/>
    </source>
</evidence>
<feature type="domain" description="ABC transporter" evidence="13">
    <location>
        <begin position="476"/>
        <end position="709"/>
    </location>
</feature>
<evidence type="ECO:0000256" key="10">
    <source>
        <dbReference type="ARBA" id="ARBA00022989"/>
    </source>
</evidence>
<dbReference type="CDD" id="cd18555">
    <property type="entry name" value="ABC_6TM_T1SS_like"/>
    <property type="match status" value="1"/>
</dbReference>
<evidence type="ECO:0000313" key="17">
    <source>
        <dbReference type="Proteomes" id="UP000095256"/>
    </source>
</evidence>
<evidence type="ECO:0000256" key="11">
    <source>
        <dbReference type="ARBA" id="ARBA00023136"/>
    </source>
</evidence>
<dbReference type="Pfam" id="PF00005">
    <property type="entry name" value="ABC_tran"/>
    <property type="match status" value="1"/>
</dbReference>
<dbReference type="SUPFAM" id="SSF52540">
    <property type="entry name" value="P-loop containing nucleoside triphosphate hydrolases"/>
    <property type="match status" value="1"/>
</dbReference>
<keyword evidence="2" id="KW-0813">Transport</keyword>
<dbReference type="PROSITE" id="PS50929">
    <property type="entry name" value="ABC_TM1F"/>
    <property type="match status" value="1"/>
</dbReference>
<evidence type="ECO:0000256" key="1">
    <source>
        <dbReference type="ARBA" id="ARBA00004651"/>
    </source>
</evidence>
<keyword evidence="8" id="KW-0788">Thiol protease</keyword>
<evidence type="ECO:0000256" key="12">
    <source>
        <dbReference type="SAM" id="Phobius"/>
    </source>
</evidence>
<evidence type="ECO:0000259" key="13">
    <source>
        <dbReference type="PROSITE" id="PS50893"/>
    </source>
</evidence>
<keyword evidence="5 12" id="KW-0812">Transmembrane</keyword>
<feature type="transmembrane region" description="Helical" evidence="12">
    <location>
        <begin position="384"/>
        <end position="406"/>
    </location>
</feature>
<feature type="transmembrane region" description="Helical" evidence="12">
    <location>
        <begin position="197"/>
        <end position="216"/>
    </location>
</feature>
<sequence>MSKKVKFIEQSEHSECGITSVTMILNYLDLKVRLSDVRDHYGVPKGGNTLFHLKSIFHDFGVDSIGAKIDNPTSFFKENNTPCVLFWDFKHYVVFEKFTGRKFVVVDPALGRKKYSIEEFKQHFSNFALLLNGVDESIEPPIQSKKQKNILINILMKEKHLVFSVILLTVLIQACGLGIPIITQRAVDNYLLVAKDMTQSSILIAVGFVFISYYLMQVGRNLIITKFQIYFDKNLMTGFMKKIMSLPLNFFVNRSTGDLIFRSNLTTYIQQILSSQLITTVIDIVFALAYFSLMLSYSVELTMISLAAIGVILTSSLINSKAFQAITDKEISTYSRVHRTLVELFEGMETVKSIGAEPQFYENWEKDFKSQLDIQKKKSHITGWIGNISVSMQFVLPLLITGLGLFGVSKGTFSIGELISFNTIALSFVVPIITIMNSYTQLLVLRSYFGKLSEILEQKTITDEEKAIEFDEYESIELENLNFRFSKFEEPILKNINLKIGKKEKVAIVGPSGSGKSTLLKVLSGLYLPTSGNIYLNNKSMNLVTSKSVRKMISVVNQNPSIFNLSLKDNILMNSSNVSEDLLTKAINDARVDEITRMLPMGNETLISEGGMNLSGGQMQRIAIARALVKQPKLMLMDEPTSALDNISENYIMNRVKENDCPCVIVSHRLNTIQHFDRIIVMNQGQIVEDGTHEELMDNQGLYSYIYSGNTNVDEIVGEQSAI</sequence>
<dbReference type="InterPro" id="IPR017871">
    <property type="entry name" value="ABC_transporter-like_CS"/>
</dbReference>
<protein>
    <submittedName>
        <fullName evidence="16">Uncharacterized protein</fullName>
    </submittedName>
</protein>
<dbReference type="FunFam" id="3.40.50.300:FF:000299">
    <property type="entry name" value="ABC transporter ATP-binding protein/permease"/>
    <property type="match status" value="1"/>
</dbReference>
<dbReference type="PROSITE" id="PS50990">
    <property type="entry name" value="PEPTIDASE_C39"/>
    <property type="match status" value="1"/>
</dbReference>
<evidence type="ECO:0000256" key="9">
    <source>
        <dbReference type="ARBA" id="ARBA00022840"/>
    </source>
</evidence>
<keyword evidence="4" id="KW-0645">Protease</keyword>
<dbReference type="GO" id="GO:0008234">
    <property type="term" value="F:cysteine-type peptidase activity"/>
    <property type="evidence" value="ECO:0007669"/>
    <property type="project" value="UniProtKB-KW"/>
</dbReference>
<evidence type="ECO:0000256" key="6">
    <source>
        <dbReference type="ARBA" id="ARBA00022741"/>
    </source>
</evidence>
<dbReference type="InterPro" id="IPR003439">
    <property type="entry name" value="ABC_transporter-like_ATP-bd"/>
</dbReference>
<dbReference type="SMART" id="SM00382">
    <property type="entry name" value="AAA"/>
    <property type="match status" value="1"/>
</dbReference>
<dbReference type="PANTHER" id="PTHR43394:SF1">
    <property type="entry name" value="ATP-BINDING CASSETTE SUB-FAMILY B MEMBER 10, MITOCHONDRIAL"/>
    <property type="match status" value="1"/>
</dbReference>
<dbReference type="GO" id="GO:0005886">
    <property type="term" value="C:plasma membrane"/>
    <property type="evidence" value="ECO:0007669"/>
    <property type="project" value="UniProtKB-SubCell"/>
</dbReference>
<dbReference type="InterPro" id="IPR036640">
    <property type="entry name" value="ABC1_TM_sf"/>
</dbReference>
<evidence type="ECO:0000256" key="8">
    <source>
        <dbReference type="ARBA" id="ARBA00022807"/>
    </source>
</evidence>
<dbReference type="PANTHER" id="PTHR43394">
    <property type="entry name" value="ATP-DEPENDENT PERMEASE MDL1, MITOCHONDRIAL"/>
    <property type="match status" value="1"/>
</dbReference>
<dbReference type="InterPro" id="IPR011527">
    <property type="entry name" value="ABC1_TM_dom"/>
</dbReference>
<evidence type="ECO:0000256" key="5">
    <source>
        <dbReference type="ARBA" id="ARBA00022692"/>
    </source>
</evidence>
<evidence type="ECO:0000256" key="7">
    <source>
        <dbReference type="ARBA" id="ARBA00022801"/>
    </source>
</evidence>
<keyword evidence="9" id="KW-0067">ATP-binding</keyword>
<dbReference type="Pfam" id="PF03412">
    <property type="entry name" value="Peptidase_C39"/>
    <property type="match status" value="1"/>
</dbReference>
<keyword evidence="6" id="KW-0547">Nucleotide-binding</keyword>
<dbReference type="EMBL" id="MIEK01000016">
    <property type="protein sequence ID" value="OEH82771.1"/>
    <property type="molecule type" value="Genomic_DNA"/>
</dbReference>
<dbReference type="RefSeq" id="WP_069698302.1">
    <property type="nucleotide sequence ID" value="NZ_JAGGMA010000023.1"/>
</dbReference>
<comment type="subcellular location">
    <subcellularLocation>
        <location evidence="1">Cell membrane</location>
        <topology evidence="1">Multi-pass membrane protein</topology>
    </subcellularLocation>
</comment>
<dbReference type="GO" id="GO:0005524">
    <property type="term" value="F:ATP binding"/>
    <property type="evidence" value="ECO:0007669"/>
    <property type="project" value="UniProtKB-KW"/>
</dbReference>
<comment type="caution">
    <text evidence="16">The sequence shown here is derived from an EMBL/GenBank/DDBJ whole genome shotgun (WGS) entry which is preliminary data.</text>
</comment>
<dbReference type="GO" id="GO:0016887">
    <property type="term" value="F:ATP hydrolysis activity"/>
    <property type="evidence" value="ECO:0007669"/>
    <property type="project" value="InterPro"/>
</dbReference>
<dbReference type="GO" id="GO:0015421">
    <property type="term" value="F:ABC-type oligopeptide transporter activity"/>
    <property type="evidence" value="ECO:0007669"/>
    <property type="project" value="TreeGrafter"/>
</dbReference>
<dbReference type="InterPro" id="IPR039421">
    <property type="entry name" value="Type_1_exporter"/>
</dbReference>
<evidence type="ECO:0000256" key="4">
    <source>
        <dbReference type="ARBA" id="ARBA00022670"/>
    </source>
</evidence>
<keyword evidence="7" id="KW-0378">Hydrolase</keyword>
<gene>
    <name evidence="16" type="ORF">BCR26_12075</name>
</gene>
<keyword evidence="10 12" id="KW-1133">Transmembrane helix</keyword>
<accession>A0A1E5KXZ9</accession>
<feature type="transmembrane region" description="Helical" evidence="12">
    <location>
        <begin position="161"/>
        <end position="182"/>
    </location>
</feature>
<dbReference type="STRING" id="762845.BCR26_12075"/>
<dbReference type="GO" id="GO:0006508">
    <property type="term" value="P:proteolysis"/>
    <property type="evidence" value="ECO:0007669"/>
    <property type="project" value="UniProtKB-KW"/>
</dbReference>
<evidence type="ECO:0000313" key="16">
    <source>
        <dbReference type="EMBL" id="OEH82771.1"/>
    </source>
</evidence>